<dbReference type="InterPro" id="IPR027417">
    <property type="entry name" value="P-loop_NTPase"/>
</dbReference>
<keyword evidence="7 8" id="KW-0066">ATP synthesis</keyword>
<keyword evidence="13" id="KW-1185">Reference proteome</keyword>
<dbReference type="InterPro" id="IPR000194">
    <property type="entry name" value="ATPase_F1/V1/A1_a/bsu_nucl-bd"/>
</dbReference>
<sequence length="469" mass="52054">MKEYQTITEISGPLVFAEVDEPVGYDEIVEIETEDGRTLRGQVLESSEGIVSIQVFEGTGGIDRNASVRFLGETMKMPVTEDLLGRVLDGSGNPIDGGPEIVPDKRQDIVGKAINPFSREYPEEFIQTGVSAIDGMNTLVRGQKLPIFSGSGLPHNELALQIARQATVPEEDEEGEGSEFAVIFGAMGITQEEANEFMDDFERTGALERSVVFMNLADDPAVERQVTPRLALTTAEYLAFEKDYHVLVILTDMTNYCEALREIGAAREEVPGRRGYPGYMYTDLAQLYERAGRIEGKEGSVTQIPILTMPGDDDTHPIPDLTGYITEGQIMMDRDLNSQGIEPPVNVLPSLSRLMDDGIGEGLTREDHGDVSDQMYAAYAEGEDLRDLVNIVGREALSERDNKFLDFADRFEAEFVQQGYDTNRSIDDTLELGWDLLSDLPKEELNRIDEELIAEHYREDESAEAVQAD</sequence>
<dbReference type="OrthoDB" id="32941at2157"/>
<dbReference type="Pfam" id="PF00006">
    <property type="entry name" value="ATP-synt_ab"/>
    <property type="match status" value="1"/>
</dbReference>
<dbReference type="CDD" id="cd18118">
    <property type="entry name" value="ATP-synt_V_A-type_beta_N"/>
    <property type="match status" value="1"/>
</dbReference>
<dbReference type="AlphaFoldDB" id="A0A1S8ASA5"/>
<feature type="domain" description="ATPase F1/V1/A1 complex alpha/beta subunit nucleotide-binding" evidence="9">
    <location>
        <begin position="129"/>
        <end position="352"/>
    </location>
</feature>
<feature type="domain" description="ATP synthase A/B type C-terminal" evidence="11">
    <location>
        <begin position="357"/>
        <end position="456"/>
    </location>
</feature>
<evidence type="ECO:0000256" key="8">
    <source>
        <dbReference type="HAMAP-Rule" id="MF_00310"/>
    </source>
</evidence>
<comment type="subunit">
    <text evidence="8">Has multiple subunits with at least A(3), B(3), C, D, E, F, H, I and proteolipid K(x).</text>
</comment>
<dbReference type="GO" id="GO:0005524">
    <property type="term" value="F:ATP binding"/>
    <property type="evidence" value="ECO:0007669"/>
    <property type="project" value="UniProtKB-UniRule"/>
</dbReference>
<dbReference type="CDD" id="cd01135">
    <property type="entry name" value="V_A-ATPase_B"/>
    <property type="match status" value="1"/>
</dbReference>
<organism evidence="12 13">
    <name type="scientific">Natrinema saccharevitans</name>
    <dbReference type="NCBI Taxonomy" id="301967"/>
    <lineage>
        <taxon>Archaea</taxon>
        <taxon>Methanobacteriati</taxon>
        <taxon>Methanobacteriota</taxon>
        <taxon>Stenosarchaea group</taxon>
        <taxon>Halobacteria</taxon>
        <taxon>Halobacteriales</taxon>
        <taxon>Natrialbaceae</taxon>
        <taxon>Natrinema</taxon>
    </lineage>
</organism>
<dbReference type="Gene3D" id="3.40.50.12240">
    <property type="match status" value="1"/>
</dbReference>
<dbReference type="Pfam" id="PF22919">
    <property type="entry name" value="ATP-synt_VA_C"/>
    <property type="match status" value="1"/>
</dbReference>
<evidence type="ECO:0000259" key="10">
    <source>
        <dbReference type="Pfam" id="PF02874"/>
    </source>
</evidence>
<evidence type="ECO:0000256" key="6">
    <source>
        <dbReference type="ARBA" id="ARBA00023136"/>
    </source>
</evidence>
<evidence type="ECO:0000256" key="7">
    <source>
        <dbReference type="ARBA" id="ARBA00023310"/>
    </source>
</evidence>
<dbReference type="GO" id="GO:0005886">
    <property type="term" value="C:plasma membrane"/>
    <property type="evidence" value="ECO:0007669"/>
    <property type="project" value="UniProtKB-SubCell"/>
</dbReference>
<keyword evidence="3 8" id="KW-1003">Cell membrane</keyword>
<dbReference type="HAMAP" id="MF_00310">
    <property type="entry name" value="ATP_synth_B_arch"/>
    <property type="match status" value="1"/>
</dbReference>
<proteinExistence type="inferred from homology"/>
<accession>A0A1S8ASA5</accession>
<evidence type="ECO:0000256" key="1">
    <source>
        <dbReference type="ARBA" id="ARBA00008936"/>
    </source>
</evidence>
<dbReference type="GO" id="GO:0033178">
    <property type="term" value="C:proton-transporting two-sector ATPase complex, catalytic domain"/>
    <property type="evidence" value="ECO:0007669"/>
    <property type="project" value="InterPro"/>
</dbReference>
<gene>
    <name evidence="8" type="primary">atpB</name>
    <name evidence="12" type="ORF">A6E15_00690</name>
</gene>
<dbReference type="GO" id="GO:0046933">
    <property type="term" value="F:proton-transporting ATP synthase activity, rotational mechanism"/>
    <property type="evidence" value="ECO:0007669"/>
    <property type="project" value="UniProtKB-UniRule"/>
</dbReference>
<keyword evidence="5 8" id="KW-0406">Ion transport</keyword>
<dbReference type="SUPFAM" id="SSF47917">
    <property type="entry name" value="C-terminal domain of alpha and beta subunits of F1 ATP synthase"/>
    <property type="match status" value="1"/>
</dbReference>
<evidence type="ECO:0000256" key="5">
    <source>
        <dbReference type="ARBA" id="ARBA00023065"/>
    </source>
</evidence>
<dbReference type="RefSeq" id="WP_076142938.1">
    <property type="nucleotide sequence ID" value="NZ_LWLN01000001.1"/>
</dbReference>
<evidence type="ECO:0000313" key="12">
    <source>
        <dbReference type="EMBL" id="OLZ39590.1"/>
    </source>
</evidence>
<protein>
    <recommendedName>
        <fullName evidence="8">A-type ATP synthase subunit B</fullName>
    </recommendedName>
</protein>
<evidence type="ECO:0000256" key="4">
    <source>
        <dbReference type="ARBA" id="ARBA00022781"/>
    </source>
</evidence>
<dbReference type="Pfam" id="PF02874">
    <property type="entry name" value="ATP-synt_ab_N"/>
    <property type="match status" value="1"/>
</dbReference>
<dbReference type="InterPro" id="IPR055190">
    <property type="entry name" value="ATP-synt_VA_C"/>
</dbReference>
<dbReference type="NCBIfam" id="NF003235">
    <property type="entry name" value="PRK04196.1"/>
    <property type="match status" value="1"/>
</dbReference>
<dbReference type="InterPro" id="IPR022879">
    <property type="entry name" value="V-ATPase_su_B/beta"/>
</dbReference>
<comment type="caution">
    <text evidence="12">The sequence shown here is derived from an EMBL/GenBank/DDBJ whole genome shotgun (WGS) entry which is preliminary data.</text>
</comment>
<dbReference type="InterPro" id="IPR004100">
    <property type="entry name" value="ATPase_F1/V1/A1_a/bsu_N"/>
</dbReference>
<dbReference type="PIRSF" id="PIRSF039114">
    <property type="entry name" value="V-ATPsynth_beta/V-ATPase_B"/>
    <property type="match status" value="1"/>
</dbReference>
<feature type="domain" description="ATPase F1/V1/A1 complex alpha/beta subunit N-terminal" evidence="10">
    <location>
        <begin position="7"/>
        <end position="72"/>
    </location>
</feature>
<dbReference type="GO" id="GO:0042777">
    <property type="term" value="P:proton motive force-driven plasma membrane ATP synthesis"/>
    <property type="evidence" value="ECO:0007669"/>
    <property type="project" value="UniProtKB-UniRule"/>
</dbReference>
<dbReference type="Proteomes" id="UP000189370">
    <property type="component" value="Unassembled WGS sequence"/>
</dbReference>
<dbReference type="InterPro" id="IPR020003">
    <property type="entry name" value="ATPase_a/bsu_AS"/>
</dbReference>
<comment type="function">
    <text evidence="8">Component of the A-type ATP synthase that produces ATP from ADP in the presence of a proton gradient across the membrane. The B chain is a regulatory subunit.</text>
</comment>
<dbReference type="STRING" id="301967.A6E15_00690"/>
<dbReference type="CDD" id="cd18112">
    <property type="entry name" value="ATP-synt_V_A-type_beta_C"/>
    <property type="match status" value="1"/>
</dbReference>
<dbReference type="InterPro" id="IPR005724">
    <property type="entry name" value="ATPase_A1-cplx_bsu"/>
</dbReference>
<name>A0A1S8ASA5_9EURY</name>
<dbReference type="PANTHER" id="PTHR43389">
    <property type="entry name" value="V-TYPE PROTON ATPASE SUBUNIT B"/>
    <property type="match status" value="1"/>
</dbReference>
<keyword evidence="2 8" id="KW-0813">Transport</keyword>
<dbReference type="PROSITE" id="PS00152">
    <property type="entry name" value="ATPASE_ALPHA_BETA"/>
    <property type="match status" value="1"/>
</dbReference>
<keyword evidence="6 8" id="KW-0472">Membrane</keyword>
<evidence type="ECO:0000256" key="2">
    <source>
        <dbReference type="ARBA" id="ARBA00022448"/>
    </source>
</evidence>
<dbReference type="NCBIfam" id="TIGR01041">
    <property type="entry name" value="ATP_syn_B_arch"/>
    <property type="match status" value="1"/>
</dbReference>
<reference evidence="13" key="1">
    <citation type="submission" date="2016-04" db="EMBL/GenBank/DDBJ databases">
        <authorList>
            <person name="Chen S.-C."/>
            <person name="Lai M.-C."/>
        </authorList>
    </citation>
    <scope>NUCLEOTIDE SEQUENCE [LARGE SCALE GENOMIC DNA]</scope>
    <source>
        <strain evidence="13">AB14</strain>
    </source>
</reference>
<dbReference type="SUPFAM" id="SSF52540">
    <property type="entry name" value="P-loop containing nucleoside triphosphate hydrolases"/>
    <property type="match status" value="1"/>
</dbReference>
<evidence type="ECO:0000259" key="9">
    <source>
        <dbReference type="Pfam" id="PF00006"/>
    </source>
</evidence>
<evidence type="ECO:0000259" key="11">
    <source>
        <dbReference type="Pfam" id="PF22919"/>
    </source>
</evidence>
<dbReference type="PANTHER" id="PTHR43389:SF4">
    <property type="entry name" value="V-TYPE PROTON ATPASE SUBUNIT B"/>
    <property type="match status" value="1"/>
</dbReference>
<dbReference type="EMBL" id="LWLN01000001">
    <property type="protein sequence ID" value="OLZ39590.1"/>
    <property type="molecule type" value="Genomic_DNA"/>
</dbReference>
<evidence type="ECO:0000313" key="13">
    <source>
        <dbReference type="Proteomes" id="UP000189370"/>
    </source>
</evidence>
<evidence type="ECO:0000256" key="3">
    <source>
        <dbReference type="ARBA" id="ARBA00022475"/>
    </source>
</evidence>
<keyword evidence="4 8" id="KW-0375">Hydrogen ion transport</keyword>
<comment type="subcellular location">
    <subcellularLocation>
        <location evidence="8">Cell membrane</location>
        <topology evidence="8">Peripheral membrane protein</topology>
    </subcellularLocation>
</comment>
<comment type="similarity">
    <text evidence="1 8">Belongs to the ATPase alpha/beta chains family.</text>
</comment>